<feature type="transmembrane region" description="Helical" evidence="6">
    <location>
        <begin position="107"/>
        <end position="125"/>
    </location>
</feature>
<evidence type="ECO:0000256" key="3">
    <source>
        <dbReference type="ARBA" id="ARBA00022692"/>
    </source>
</evidence>
<dbReference type="OrthoDB" id="9762978at2"/>
<accession>A0A5D3YGC8</accession>
<feature type="transmembrane region" description="Helical" evidence="6">
    <location>
        <begin position="416"/>
        <end position="434"/>
    </location>
</feature>
<dbReference type="Pfam" id="PF03553">
    <property type="entry name" value="Na_H_antiporter"/>
    <property type="match status" value="1"/>
</dbReference>
<keyword evidence="2" id="KW-1003">Cell membrane</keyword>
<feature type="transmembrane region" description="Helical" evidence="6">
    <location>
        <begin position="43"/>
        <end position="61"/>
    </location>
</feature>
<protein>
    <submittedName>
        <fullName evidence="8">Transporter, NhaC family</fullName>
    </submittedName>
</protein>
<feature type="transmembrane region" description="Helical" evidence="6">
    <location>
        <begin position="302"/>
        <end position="321"/>
    </location>
</feature>
<gene>
    <name evidence="8" type="ORF">LX73_2429</name>
</gene>
<evidence type="ECO:0000256" key="5">
    <source>
        <dbReference type="ARBA" id="ARBA00023136"/>
    </source>
</evidence>
<dbReference type="RefSeq" id="WP_148899736.1">
    <property type="nucleotide sequence ID" value="NZ_VNHY01000004.1"/>
</dbReference>
<dbReference type="EMBL" id="VNHY01000004">
    <property type="protein sequence ID" value="TYP92178.1"/>
    <property type="molecule type" value="Genomic_DNA"/>
</dbReference>
<evidence type="ECO:0000313" key="8">
    <source>
        <dbReference type="EMBL" id="TYP92178.1"/>
    </source>
</evidence>
<evidence type="ECO:0000256" key="2">
    <source>
        <dbReference type="ARBA" id="ARBA00022475"/>
    </source>
</evidence>
<keyword evidence="3 6" id="KW-0812">Transmembrane</keyword>
<evidence type="ECO:0000256" key="4">
    <source>
        <dbReference type="ARBA" id="ARBA00022989"/>
    </source>
</evidence>
<comment type="subcellular location">
    <subcellularLocation>
        <location evidence="1">Cell membrane</location>
        <topology evidence="1">Multi-pass membrane protein</topology>
    </subcellularLocation>
</comment>
<evidence type="ECO:0000256" key="1">
    <source>
        <dbReference type="ARBA" id="ARBA00004651"/>
    </source>
</evidence>
<feature type="transmembrane region" description="Helical" evidence="6">
    <location>
        <begin position="341"/>
        <end position="358"/>
    </location>
</feature>
<proteinExistence type="predicted"/>
<comment type="caution">
    <text evidence="8">The sequence shown here is derived from an EMBL/GenBank/DDBJ whole genome shotgun (WGS) entry which is preliminary data.</text>
</comment>
<keyword evidence="5 6" id="KW-0472">Membrane</keyword>
<name>A0A5D3YGC8_9BACT</name>
<evidence type="ECO:0000259" key="7">
    <source>
        <dbReference type="Pfam" id="PF03553"/>
    </source>
</evidence>
<dbReference type="GO" id="GO:0005886">
    <property type="term" value="C:plasma membrane"/>
    <property type="evidence" value="ECO:0007669"/>
    <property type="project" value="UniProtKB-SubCell"/>
</dbReference>
<keyword evidence="9" id="KW-1185">Reference proteome</keyword>
<feature type="transmembrane region" description="Helical" evidence="6">
    <location>
        <begin position="538"/>
        <end position="555"/>
    </location>
</feature>
<evidence type="ECO:0000313" key="9">
    <source>
        <dbReference type="Proteomes" id="UP000324595"/>
    </source>
</evidence>
<dbReference type="Proteomes" id="UP000324595">
    <property type="component" value="Unassembled WGS sequence"/>
</dbReference>
<dbReference type="AlphaFoldDB" id="A0A5D3YGC8"/>
<reference evidence="8 9" key="1">
    <citation type="submission" date="2019-07" db="EMBL/GenBank/DDBJ databases">
        <title>Genomic Encyclopedia of Archaeal and Bacterial Type Strains, Phase II (KMG-II): from individual species to whole genera.</title>
        <authorList>
            <person name="Goeker M."/>
        </authorList>
    </citation>
    <scope>NUCLEOTIDE SEQUENCE [LARGE SCALE GENOMIC DNA]</scope>
    <source>
        <strain evidence="8 9">DSM 21935</strain>
    </source>
</reference>
<organism evidence="8 9">
    <name type="scientific">Fodinibius salinus</name>
    <dbReference type="NCBI Taxonomy" id="860790"/>
    <lineage>
        <taxon>Bacteria</taxon>
        <taxon>Pseudomonadati</taxon>
        <taxon>Balneolota</taxon>
        <taxon>Balneolia</taxon>
        <taxon>Balneolales</taxon>
        <taxon>Balneolaceae</taxon>
        <taxon>Fodinibius</taxon>
    </lineage>
</organism>
<feature type="transmembrane region" description="Helical" evidence="6">
    <location>
        <begin position="237"/>
        <end position="256"/>
    </location>
</feature>
<sequence length="576" mass="62458">MKRKILFLVVGVCSIFLWLNFGYASPDTAVALQETASAGIETGTWLSIVPPLVAIGIALIFRQVLFALFLGIWCGAFLAGSVSFAGIFSSFFTALDGYIVPATVDTGHMSIIIFTLLIGGMVGIITDNGGTRGIIERITTFVRTKAHGQLMTSLMGFVVFFDDYANTMVVGNTMRPLTDKLRISRAKLAYLVDATAAPVATVALVSTWIGAMVGFIADAESKMPNFNESAYSVFVNSLPYNFYAFFTIFFVLLIAWSGRDFATMLTARINLYKSKHDSTLDKYNLWKDKIEDDEEEQKVSHWTNAAIPILTLIFGTVAGLFVTGSGDSIQSIIETADSYKALLWGSLISIAVAIVMTLSKKLLKVEEMLEGMMEGMHTMFDGLLILVLAWALSAITVELGTADYLMNVFGETLNAYWLPAIVLLLSALTAFATGSSWGTMGILMPLVVPLAWEIGNNTGLPFEITHEIIYASVSSVLAGSVWGDHCSPISDTTILSSIATQCDHVEHVNTQLPYAMIVGTISITSMIGMLVVGIPWWIIYPLGIALIVGIIFKFGKIPDPEEYAPEGKEAAATSLD</sequence>
<feature type="transmembrane region" description="Helical" evidence="6">
    <location>
        <begin position="68"/>
        <end position="95"/>
    </location>
</feature>
<feature type="transmembrane region" description="Helical" evidence="6">
    <location>
        <begin position="379"/>
        <end position="396"/>
    </location>
</feature>
<keyword evidence="4 6" id="KW-1133">Transmembrane helix</keyword>
<dbReference type="InterPro" id="IPR018461">
    <property type="entry name" value="Na/H_Antiport_NhaC-like_C"/>
</dbReference>
<evidence type="ECO:0000256" key="6">
    <source>
        <dbReference type="SAM" id="Phobius"/>
    </source>
</evidence>
<feature type="transmembrane region" description="Helical" evidence="6">
    <location>
        <begin position="190"/>
        <end position="217"/>
    </location>
</feature>
<feature type="domain" description="Na+/H+ antiporter NhaC-like C-terminal" evidence="7">
    <location>
        <begin position="199"/>
        <end position="534"/>
    </location>
</feature>
<dbReference type="PANTHER" id="PTHR43478">
    <property type="entry name" value="NA+/H+ ANTIPORTER-RELATED"/>
    <property type="match status" value="1"/>
</dbReference>
<dbReference type="PANTHER" id="PTHR43478:SF1">
    <property type="entry name" value="NA+_H+ ANTIPORTER NHAC-LIKE C-TERMINAL DOMAIN-CONTAINING PROTEIN"/>
    <property type="match status" value="1"/>
</dbReference>